<reference evidence="2 3" key="1">
    <citation type="submission" date="2024-10" db="EMBL/GenBank/DDBJ databases">
        <title>Updated reference genomes for cyclostephanoid diatoms.</title>
        <authorList>
            <person name="Roberts W.R."/>
            <person name="Alverson A.J."/>
        </authorList>
    </citation>
    <scope>NUCLEOTIDE SEQUENCE [LARGE SCALE GENOMIC DNA]</scope>
    <source>
        <strain evidence="2 3">AJA276-08</strain>
    </source>
</reference>
<evidence type="ECO:0000313" key="2">
    <source>
        <dbReference type="EMBL" id="KAL3792015.1"/>
    </source>
</evidence>
<feature type="compositionally biased region" description="Basic and acidic residues" evidence="1">
    <location>
        <begin position="214"/>
        <end position="224"/>
    </location>
</feature>
<feature type="region of interest" description="Disordered" evidence="1">
    <location>
        <begin position="196"/>
        <end position="231"/>
    </location>
</feature>
<sequence length="756" mass="84470">MKLTAEQTEDLPFPIGCLVWYNFPGISSRDEEKTVEPPILKQGVVESVDFNYGARRLIYKVFYSDNRHPNGKVTEEVSEHDLAYGAKCPVTIDLEEEGIVLFSELAPSHPGKFLYTVMIFMSGARARYEFGVDARRIKYRKVAQEITAYDDAAAAAAVASALREEQPTTDSGDPPIASEPPSALVVPAEEVRVPSSITCDSVTKDSSSKGGTTDSKKKREHRDIGSPLTITPMKSNRLHTARSINDSFYKHDSHRSINSGSHDSGTGISGGANYHEIVMTVPEWIWRDHHSQQDLFFYMVGSKFDKEGKTRVAKVQQETNTDITVNRGSPRITITIRPRISFHIYASCLLSEKEINDLIREMMVCKIARDYSRADRIERDLRTMGVIMENRKYQWNANSEKMGRRVCDPQCLDDARKKIQDLLMDYLDFLGDTAAKGRLTHEVASSCAGPHCPRESTSNAVRWIGPNGAGFISLVELPFVFHNGRRSFHGHMILQTLESSQRMERLGCLVKVFGNDFGVPLKYCDPYALVSGTSWQDVDEATIPSHLVGSKINSPKSEPARKRNLVDIGRETECAISINGFNKSSLSQIPNTTISIYIRSMSSNLQHLDDACEKVTNHLMDYLDFLGDTAAKGRLTHEVASSCAGPHCPRESTSNAVRWIGPNGAGFISLVELPFVFHNGRRSFHGHMILQTLESSQRMERLGCLVKVFGNDFGVPLKYCDPYALVSGTSWQDVDEAVEIVRDVIKTHMRICTCTY</sequence>
<protein>
    <submittedName>
        <fullName evidence="2">Uncharacterized protein</fullName>
    </submittedName>
</protein>
<dbReference type="AlphaFoldDB" id="A0ABD3Q137"/>
<organism evidence="2 3">
    <name type="scientific">Stephanodiscus triporus</name>
    <dbReference type="NCBI Taxonomy" id="2934178"/>
    <lineage>
        <taxon>Eukaryota</taxon>
        <taxon>Sar</taxon>
        <taxon>Stramenopiles</taxon>
        <taxon>Ochrophyta</taxon>
        <taxon>Bacillariophyta</taxon>
        <taxon>Coscinodiscophyceae</taxon>
        <taxon>Thalassiosirophycidae</taxon>
        <taxon>Stephanodiscales</taxon>
        <taxon>Stephanodiscaceae</taxon>
        <taxon>Stephanodiscus</taxon>
    </lineage>
</organism>
<proteinExistence type="predicted"/>
<name>A0ABD3Q137_9STRA</name>
<accession>A0ABD3Q137</accession>
<evidence type="ECO:0000313" key="3">
    <source>
        <dbReference type="Proteomes" id="UP001530315"/>
    </source>
</evidence>
<dbReference type="Proteomes" id="UP001530315">
    <property type="component" value="Unassembled WGS sequence"/>
</dbReference>
<gene>
    <name evidence="2" type="ORF">ACHAW5_009290</name>
</gene>
<keyword evidence="3" id="KW-1185">Reference proteome</keyword>
<feature type="region of interest" description="Disordered" evidence="1">
    <location>
        <begin position="160"/>
        <end position="181"/>
    </location>
</feature>
<evidence type="ECO:0000256" key="1">
    <source>
        <dbReference type="SAM" id="MobiDB-lite"/>
    </source>
</evidence>
<comment type="caution">
    <text evidence="2">The sequence shown here is derived from an EMBL/GenBank/DDBJ whole genome shotgun (WGS) entry which is preliminary data.</text>
</comment>
<dbReference type="EMBL" id="JALLAZ020000570">
    <property type="protein sequence ID" value="KAL3792015.1"/>
    <property type="molecule type" value="Genomic_DNA"/>
</dbReference>